<keyword evidence="1" id="KW-0812">Transmembrane</keyword>
<dbReference type="PANTHER" id="PTHR23528:SF1">
    <property type="entry name" value="MAJOR FACILITATOR SUPERFAMILY (MFS) PROFILE DOMAIN-CONTAINING PROTEIN"/>
    <property type="match status" value="1"/>
</dbReference>
<feature type="transmembrane region" description="Helical" evidence="1">
    <location>
        <begin position="48"/>
        <end position="69"/>
    </location>
</feature>
<keyword evidence="1" id="KW-1133">Transmembrane helix</keyword>
<reference evidence="2" key="2">
    <citation type="submission" date="2020-11" db="EMBL/GenBank/DDBJ databases">
        <authorList>
            <person name="McCartney M.A."/>
            <person name="Auch B."/>
            <person name="Kono T."/>
            <person name="Mallez S."/>
            <person name="Becker A."/>
            <person name="Gohl D.M."/>
            <person name="Silverstein K.A.T."/>
            <person name="Koren S."/>
            <person name="Bechman K.B."/>
            <person name="Herman A."/>
            <person name="Abrahante J.E."/>
            <person name="Garbe J."/>
        </authorList>
    </citation>
    <scope>NUCLEOTIDE SEQUENCE</scope>
    <source>
        <strain evidence="2">Duluth1</strain>
        <tissue evidence="2">Whole animal</tissue>
    </source>
</reference>
<evidence type="ECO:0000313" key="2">
    <source>
        <dbReference type="EMBL" id="KAH3869719.1"/>
    </source>
</evidence>
<accession>A0A9D4M4U6</accession>
<dbReference type="Proteomes" id="UP000828390">
    <property type="component" value="Unassembled WGS sequence"/>
</dbReference>
<dbReference type="PANTHER" id="PTHR23528">
    <property type="match status" value="1"/>
</dbReference>
<dbReference type="AlphaFoldDB" id="A0A9D4M4U6"/>
<feature type="transmembrane region" description="Helical" evidence="1">
    <location>
        <begin position="14"/>
        <end position="36"/>
    </location>
</feature>
<gene>
    <name evidence="2" type="ORF">DPMN_032889</name>
</gene>
<dbReference type="EMBL" id="JAIWYP010000002">
    <property type="protein sequence ID" value="KAH3869719.1"/>
    <property type="molecule type" value="Genomic_DNA"/>
</dbReference>
<evidence type="ECO:0000256" key="1">
    <source>
        <dbReference type="SAM" id="Phobius"/>
    </source>
</evidence>
<proteinExistence type="predicted"/>
<organism evidence="2 3">
    <name type="scientific">Dreissena polymorpha</name>
    <name type="common">Zebra mussel</name>
    <name type="synonym">Mytilus polymorpha</name>
    <dbReference type="NCBI Taxonomy" id="45954"/>
    <lineage>
        <taxon>Eukaryota</taxon>
        <taxon>Metazoa</taxon>
        <taxon>Spiralia</taxon>
        <taxon>Lophotrochozoa</taxon>
        <taxon>Mollusca</taxon>
        <taxon>Bivalvia</taxon>
        <taxon>Autobranchia</taxon>
        <taxon>Heteroconchia</taxon>
        <taxon>Euheterodonta</taxon>
        <taxon>Imparidentia</taxon>
        <taxon>Neoheterodontei</taxon>
        <taxon>Myida</taxon>
        <taxon>Dreissenoidea</taxon>
        <taxon>Dreissenidae</taxon>
        <taxon>Dreissena</taxon>
    </lineage>
</organism>
<keyword evidence="1" id="KW-0472">Membrane</keyword>
<comment type="caution">
    <text evidence="2">The sequence shown here is derived from an EMBL/GenBank/DDBJ whole genome shotgun (WGS) entry which is preliminary data.</text>
</comment>
<reference evidence="2" key="1">
    <citation type="journal article" date="2019" name="bioRxiv">
        <title>The Genome of the Zebra Mussel, Dreissena polymorpha: A Resource for Invasive Species Research.</title>
        <authorList>
            <person name="McCartney M.A."/>
            <person name="Auch B."/>
            <person name="Kono T."/>
            <person name="Mallez S."/>
            <person name="Zhang Y."/>
            <person name="Obille A."/>
            <person name="Becker A."/>
            <person name="Abrahante J.E."/>
            <person name="Garbe J."/>
            <person name="Badalamenti J.P."/>
            <person name="Herman A."/>
            <person name="Mangelson H."/>
            <person name="Liachko I."/>
            <person name="Sullivan S."/>
            <person name="Sone E.D."/>
            <person name="Koren S."/>
            <person name="Silverstein K.A.T."/>
            <person name="Beckman K.B."/>
            <person name="Gohl D.M."/>
        </authorList>
    </citation>
    <scope>NUCLEOTIDE SEQUENCE</scope>
    <source>
        <strain evidence="2">Duluth1</strain>
        <tissue evidence="2">Whole animal</tissue>
    </source>
</reference>
<keyword evidence="3" id="KW-1185">Reference proteome</keyword>
<protein>
    <submittedName>
        <fullName evidence="2">Uncharacterized protein</fullName>
    </submittedName>
</protein>
<name>A0A9D4M4U6_DREPO</name>
<sequence>MDVLPKDRDKAKDIAVWHQALILPNALATPIGGFILDYFQSVNCELGLGYVILFSVTAVYFSLSGIFVTRINLAK</sequence>
<evidence type="ECO:0000313" key="3">
    <source>
        <dbReference type="Proteomes" id="UP000828390"/>
    </source>
</evidence>